<dbReference type="InParanoid" id="H3AES5"/>
<dbReference type="HOGENOM" id="CLU_013265_2_0_1"/>
<protein>
    <recommendedName>
        <fullName evidence="3">HAT C-terminal dimerisation domain-containing protein</fullName>
    </recommendedName>
</protein>
<dbReference type="InterPro" id="IPR012337">
    <property type="entry name" value="RNaseH-like_sf"/>
</dbReference>
<reference evidence="2" key="1">
    <citation type="submission" date="2011-08" db="EMBL/GenBank/DDBJ databases">
        <title>The draft genome of Latimeria chalumnae.</title>
        <authorList>
            <person name="Di Palma F."/>
            <person name="Alfoldi J."/>
            <person name="Johnson J."/>
            <person name="Berlin A."/>
            <person name="Gnerre S."/>
            <person name="Jaffe D."/>
            <person name="MacCallum I."/>
            <person name="Young S."/>
            <person name="Walker B.J."/>
            <person name="Lander E."/>
            <person name="Lindblad-Toh K."/>
        </authorList>
    </citation>
    <scope>NUCLEOTIDE SEQUENCE [LARGE SCALE GENOMIC DNA]</scope>
    <source>
        <strain evidence="2">Wild caught</strain>
    </source>
</reference>
<evidence type="ECO:0008006" key="3">
    <source>
        <dbReference type="Google" id="ProtNLM"/>
    </source>
</evidence>
<dbReference type="STRING" id="7897.ENSLACP00000008146"/>
<sequence length="597" mass="67401">CNICGCDFTMSHGGRHDVMRHEKSEKHQQNAKHATGKKMNDFFLTPSTSKVTEAEVAFVSMLAEHNLSFSCGDHIIKFIKKFCKDPEVVNKISCGTTKASCIARAVLGPNYQNNIAKMCQEVPFCLYLDKSTDIGDVKLLVILVGYFDESLQKNDMPECISGTGQAMFNCVMESFKRFNIPHENIVAFSSDNAASMTGRNNSVLSRLNKSSNLVNTGSLCHLADICSKSGTKALSVLVEMYTATSSSSQRQQLLKEYTLFVDIEPLKIIKHVPTRCLSLHEVIKHMVDMWDALQSYFLSAESRTAKVELICHPEIRAILLFLKYPLEPLYQFNVRMQAQETQMLTLHNDLSRIAQLFSGRLLKPEAAVKLVKQDDCKVMDSQEDFLCLNEVRVGSEAEDYIHQHEDDIHGTSVEMNIRKKAALFYGTVLDKMIKKFPLRDQLLKKCRSMLQVSAKAMSDLATTLGITSSAEEASQLMDQFSMYQFQSTDDLLQEPVEAARFWSAVLRKMDVACGEIILFKRLVMTVLCLPHLNAEPECAFSMVKKVKTELRQSLNIKTLNSLISIKMNEDHECFEAQQPKELLELAKKATTKYNSKH</sequence>
<dbReference type="PANTHER" id="PTHR37162:SF1">
    <property type="entry name" value="BED-TYPE DOMAIN-CONTAINING PROTEIN"/>
    <property type="match status" value="1"/>
</dbReference>
<dbReference type="Ensembl" id="ENSLACT00000008212.1">
    <property type="protein sequence ID" value="ENSLACP00000008146.1"/>
    <property type="gene ID" value="ENSLACG00000007214.1"/>
</dbReference>
<organism evidence="1 2">
    <name type="scientific">Latimeria chalumnae</name>
    <name type="common">Coelacanth</name>
    <dbReference type="NCBI Taxonomy" id="7897"/>
    <lineage>
        <taxon>Eukaryota</taxon>
        <taxon>Metazoa</taxon>
        <taxon>Chordata</taxon>
        <taxon>Craniata</taxon>
        <taxon>Vertebrata</taxon>
        <taxon>Euteleostomi</taxon>
        <taxon>Coelacanthiformes</taxon>
        <taxon>Coelacanthidae</taxon>
        <taxon>Latimeria</taxon>
    </lineage>
</organism>
<name>H3AES5_LATCH</name>
<proteinExistence type="predicted"/>
<dbReference type="SUPFAM" id="SSF53098">
    <property type="entry name" value="Ribonuclease H-like"/>
    <property type="match status" value="1"/>
</dbReference>
<reference evidence="1" key="2">
    <citation type="submission" date="2025-08" db="UniProtKB">
        <authorList>
            <consortium name="Ensembl"/>
        </authorList>
    </citation>
    <scope>IDENTIFICATION</scope>
</reference>
<dbReference type="EMBL" id="AFYH01047162">
    <property type="status" value="NOT_ANNOTATED_CDS"/>
    <property type="molecule type" value="Genomic_DNA"/>
</dbReference>
<dbReference type="Proteomes" id="UP000008672">
    <property type="component" value="Unassembled WGS sequence"/>
</dbReference>
<dbReference type="AlphaFoldDB" id="H3AES5"/>
<evidence type="ECO:0000313" key="2">
    <source>
        <dbReference type="Proteomes" id="UP000008672"/>
    </source>
</evidence>
<evidence type="ECO:0000313" key="1">
    <source>
        <dbReference type="Ensembl" id="ENSLACP00000008146.1"/>
    </source>
</evidence>
<dbReference type="GeneTree" id="ENSGT00940000164322"/>
<dbReference type="PANTHER" id="PTHR37162">
    <property type="entry name" value="HAT FAMILY DIMERISATION DOMAINCONTAINING PROTEIN-RELATED"/>
    <property type="match status" value="1"/>
</dbReference>
<reference evidence="1" key="3">
    <citation type="submission" date="2025-09" db="UniProtKB">
        <authorList>
            <consortium name="Ensembl"/>
        </authorList>
    </citation>
    <scope>IDENTIFICATION</scope>
</reference>
<accession>H3AES5</accession>
<keyword evidence="2" id="KW-1185">Reference proteome</keyword>
<dbReference type="OMA" id="ICPSIND"/>